<evidence type="ECO:0000313" key="3">
    <source>
        <dbReference type="Proteomes" id="UP000315700"/>
    </source>
</evidence>
<dbReference type="SUPFAM" id="SSF50939">
    <property type="entry name" value="Sialidases"/>
    <property type="match status" value="1"/>
</dbReference>
<dbReference type="OrthoDB" id="20875at2"/>
<feature type="signal peptide" evidence="1">
    <location>
        <begin position="1"/>
        <end position="25"/>
    </location>
</feature>
<keyword evidence="1" id="KW-0732">Signal</keyword>
<dbReference type="InterPro" id="IPR036278">
    <property type="entry name" value="Sialidase_sf"/>
</dbReference>
<proteinExistence type="predicted"/>
<evidence type="ECO:0008006" key="4">
    <source>
        <dbReference type="Google" id="ProtNLM"/>
    </source>
</evidence>
<dbReference type="Gene3D" id="2.120.10.10">
    <property type="match status" value="1"/>
</dbReference>
<dbReference type="Proteomes" id="UP000315700">
    <property type="component" value="Chromosome"/>
</dbReference>
<dbReference type="KEGG" id="ccos:Pan44_42940"/>
<feature type="chain" id="PRO_5021818982" description="Exo-alpha-sialidase" evidence="1">
    <location>
        <begin position="26"/>
        <end position="337"/>
    </location>
</feature>
<dbReference type="AlphaFoldDB" id="A0A517SJE0"/>
<sequence precursor="true">MRRSRQLLPLLATTLLSLLPAVASAAEPAQAEIVSVQKIWDQGKHNAFTDLIWKDGEWFCVFREGDGHVSPNGALRVLSSKDGKSWASAALITATDSDLRDAKICIAPGNRLMLCGAGALHKPVDGLKHQSYVWYSEDGRKWGDAIPVGDLGYWLWRVTWQGDVAYSVGYGTGSNRTTRLYRSLDGRKFETLVPELVGEGYPNESSLLFQKDGTGLCLLRRDDKEAPNAMLGTATAPYDKWSFKTLDTRIGGPQLIDLPDGRVVVSGRDYVGKAKTSVWFLNPKTGKLDMTATLPSGGDTSYPGLVFRDGLLWVSYYSSHEGKTSIYLAKLKLPEKS</sequence>
<dbReference type="RefSeq" id="WP_145033401.1">
    <property type="nucleotide sequence ID" value="NZ_CP036271.1"/>
</dbReference>
<organism evidence="2 3">
    <name type="scientific">Caulifigura coniformis</name>
    <dbReference type="NCBI Taxonomy" id="2527983"/>
    <lineage>
        <taxon>Bacteria</taxon>
        <taxon>Pseudomonadati</taxon>
        <taxon>Planctomycetota</taxon>
        <taxon>Planctomycetia</taxon>
        <taxon>Planctomycetales</taxon>
        <taxon>Planctomycetaceae</taxon>
        <taxon>Caulifigura</taxon>
    </lineage>
</organism>
<accession>A0A517SJE0</accession>
<evidence type="ECO:0000256" key="1">
    <source>
        <dbReference type="SAM" id="SignalP"/>
    </source>
</evidence>
<name>A0A517SJE0_9PLAN</name>
<dbReference type="InParanoid" id="A0A517SJE0"/>
<dbReference type="EMBL" id="CP036271">
    <property type="protein sequence ID" value="QDT56242.1"/>
    <property type="molecule type" value="Genomic_DNA"/>
</dbReference>
<gene>
    <name evidence="2" type="ORF">Pan44_42940</name>
</gene>
<evidence type="ECO:0000313" key="2">
    <source>
        <dbReference type="EMBL" id="QDT56242.1"/>
    </source>
</evidence>
<protein>
    <recommendedName>
        <fullName evidence="4">Exo-alpha-sialidase</fullName>
    </recommendedName>
</protein>
<keyword evidence="3" id="KW-1185">Reference proteome</keyword>
<dbReference type="CDD" id="cd15482">
    <property type="entry name" value="Sialidase_non-viral"/>
    <property type="match status" value="1"/>
</dbReference>
<reference evidence="2 3" key="1">
    <citation type="submission" date="2019-02" db="EMBL/GenBank/DDBJ databases">
        <title>Deep-cultivation of Planctomycetes and their phenomic and genomic characterization uncovers novel biology.</title>
        <authorList>
            <person name="Wiegand S."/>
            <person name="Jogler M."/>
            <person name="Boedeker C."/>
            <person name="Pinto D."/>
            <person name="Vollmers J."/>
            <person name="Rivas-Marin E."/>
            <person name="Kohn T."/>
            <person name="Peeters S.H."/>
            <person name="Heuer A."/>
            <person name="Rast P."/>
            <person name="Oberbeckmann S."/>
            <person name="Bunk B."/>
            <person name="Jeske O."/>
            <person name="Meyerdierks A."/>
            <person name="Storesund J.E."/>
            <person name="Kallscheuer N."/>
            <person name="Luecker S."/>
            <person name="Lage O.M."/>
            <person name="Pohl T."/>
            <person name="Merkel B.J."/>
            <person name="Hornburger P."/>
            <person name="Mueller R.-W."/>
            <person name="Bruemmer F."/>
            <person name="Labrenz M."/>
            <person name="Spormann A.M."/>
            <person name="Op den Camp H."/>
            <person name="Overmann J."/>
            <person name="Amann R."/>
            <person name="Jetten M.S.M."/>
            <person name="Mascher T."/>
            <person name="Medema M.H."/>
            <person name="Devos D.P."/>
            <person name="Kaster A.-K."/>
            <person name="Ovreas L."/>
            <person name="Rohde M."/>
            <person name="Galperin M.Y."/>
            <person name="Jogler C."/>
        </authorList>
    </citation>
    <scope>NUCLEOTIDE SEQUENCE [LARGE SCALE GENOMIC DNA]</scope>
    <source>
        <strain evidence="2 3">Pan44</strain>
    </source>
</reference>